<dbReference type="Proteomes" id="UP001304419">
    <property type="component" value="Chromosome 2"/>
</dbReference>
<feature type="signal peptide" evidence="1">
    <location>
        <begin position="1"/>
        <end position="18"/>
    </location>
</feature>
<organism evidence="2 4">
    <name type="scientific">Pseudoalteromonas maricaloris</name>
    <dbReference type="NCBI Taxonomy" id="184924"/>
    <lineage>
        <taxon>Bacteria</taxon>
        <taxon>Pseudomonadati</taxon>
        <taxon>Pseudomonadota</taxon>
        <taxon>Gammaproteobacteria</taxon>
        <taxon>Alteromonadales</taxon>
        <taxon>Pseudoalteromonadaceae</taxon>
        <taxon>Pseudoalteromonas</taxon>
    </lineage>
</organism>
<evidence type="ECO:0000313" key="2">
    <source>
        <dbReference type="EMBL" id="NLR23683.1"/>
    </source>
</evidence>
<dbReference type="Proteomes" id="UP000646877">
    <property type="component" value="Unassembled WGS sequence"/>
</dbReference>
<evidence type="ECO:0000256" key="1">
    <source>
        <dbReference type="SAM" id="SignalP"/>
    </source>
</evidence>
<feature type="chain" id="PRO_5034187600" evidence="1">
    <location>
        <begin position="19"/>
        <end position="221"/>
    </location>
</feature>
<evidence type="ECO:0000313" key="5">
    <source>
        <dbReference type="Proteomes" id="UP001304419"/>
    </source>
</evidence>
<dbReference type="RefSeq" id="WP_130127318.1">
    <property type="nucleotide sequence ID" value="NZ_CBCSDF010000021.1"/>
</dbReference>
<sequence length="221" mass="24334">MKVIIYSILMCVSCFSNAVEYEPVNCRSEQTGTKNFYEGEASCVGEYAYSTCPSGIGSCHVVDDNFVTIRKYIPLQTSNSAQLQELVEQWVTGVTGARLRETHLVSCTAHNVPFSHSEAVYETVCDYKPSVEIWHSAIAGSANRHVYIVARDKDGSIGSQELWVNGVKQSGSSTELVGQDGDSFNVMAKVRDNDGYSSSTSRNIILRWNGYPCKGKCPDPF</sequence>
<dbReference type="GeneID" id="98337868"/>
<dbReference type="AlphaFoldDB" id="A0A8I2H530"/>
<proteinExistence type="predicted"/>
<keyword evidence="1" id="KW-0732">Signal</keyword>
<gene>
    <name evidence="2" type="ORF">F9Y85_20645</name>
    <name evidence="3" type="ORF">R5H13_19680</name>
</gene>
<dbReference type="EMBL" id="CP137579">
    <property type="protein sequence ID" value="WOX31164.1"/>
    <property type="molecule type" value="Genomic_DNA"/>
</dbReference>
<name>A0A8I2H530_9GAMM</name>
<keyword evidence="5" id="KW-1185">Reference proteome</keyword>
<reference evidence="2" key="1">
    <citation type="submission" date="2019-10" db="EMBL/GenBank/DDBJ databases">
        <authorList>
            <person name="Paulsen S."/>
        </authorList>
    </citation>
    <scope>NUCLEOTIDE SEQUENCE</scope>
    <source>
        <strain evidence="2">LMG 19692</strain>
    </source>
</reference>
<dbReference type="EMBL" id="WEIA01000018">
    <property type="protein sequence ID" value="NLR23683.1"/>
    <property type="molecule type" value="Genomic_DNA"/>
</dbReference>
<reference evidence="3 5" key="2">
    <citation type="submission" date="2023-10" db="EMBL/GenBank/DDBJ databases">
        <title>To unveil natural product biosynthetic capacity in Pseudoalteromonas.</title>
        <authorList>
            <person name="Wang J."/>
        </authorList>
    </citation>
    <scope>NUCLEOTIDE SEQUENCE [LARGE SCALE GENOMIC DNA]</scope>
    <source>
        <strain evidence="3 5">DSM 15914</strain>
    </source>
</reference>
<evidence type="ECO:0000313" key="4">
    <source>
        <dbReference type="Proteomes" id="UP000646877"/>
    </source>
</evidence>
<accession>A0A8I2H530</accession>
<protein>
    <submittedName>
        <fullName evidence="2">Uncharacterized protein</fullName>
    </submittedName>
</protein>
<evidence type="ECO:0000313" key="3">
    <source>
        <dbReference type="EMBL" id="WOX31164.1"/>
    </source>
</evidence>